<evidence type="ECO:0008006" key="4">
    <source>
        <dbReference type="Google" id="ProtNLM"/>
    </source>
</evidence>
<name>A0AAP0JKH4_9MAGN</name>
<evidence type="ECO:0000313" key="2">
    <source>
        <dbReference type="EMBL" id="KAK9135733.1"/>
    </source>
</evidence>
<gene>
    <name evidence="2" type="ORF">Syun_015063</name>
</gene>
<reference evidence="2 3" key="1">
    <citation type="submission" date="2024-01" db="EMBL/GenBank/DDBJ databases">
        <title>Genome assemblies of Stephania.</title>
        <authorList>
            <person name="Yang L."/>
        </authorList>
    </citation>
    <scope>NUCLEOTIDE SEQUENCE [LARGE SCALE GENOMIC DNA]</scope>
    <source>
        <strain evidence="2">YNDBR</strain>
        <tissue evidence="2">Leaf</tissue>
    </source>
</reference>
<keyword evidence="3" id="KW-1185">Reference proteome</keyword>
<proteinExistence type="predicted"/>
<sequence>MFKHVSASKGYHFLSSKARNSLFCVEMWFTLKIIYITLAIEFLVSLLKYQLFRPLLLYVSMLVFLALPLYLHLSNTFMDQKVHALQCLILLSKEVLQLGSALHWLLRFTDILSSHGEAIMTQLIVSNALSYFTTVFDLLALSSLKLSLAAYDQFEGNKNLAFLYEQLEGNNNISKGQI</sequence>
<comment type="caution">
    <text evidence="2">The sequence shown here is derived from an EMBL/GenBank/DDBJ whole genome shotgun (WGS) entry which is preliminary data.</text>
</comment>
<evidence type="ECO:0000313" key="3">
    <source>
        <dbReference type="Proteomes" id="UP001420932"/>
    </source>
</evidence>
<protein>
    <recommendedName>
        <fullName evidence="4">Transmembrane protein</fullName>
    </recommendedName>
</protein>
<keyword evidence="1" id="KW-1133">Transmembrane helix</keyword>
<accession>A0AAP0JKH4</accession>
<organism evidence="2 3">
    <name type="scientific">Stephania yunnanensis</name>
    <dbReference type="NCBI Taxonomy" id="152371"/>
    <lineage>
        <taxon>Eukaryota</taxon>
        <taxon>Viridiplantae</taxon>
        <taxon>Streptophyta</taxon>
        <taxon>Embryophyta</taxon>
        <taxon>Tracheophyta</taxon>
        <taxon>Spermatophyta</taxon>
        <taxon>Magnoliopsida</taxon>
        <taxon>Ranunculales</taxon>
        <taxon>Menispermaceae</taxon>
        <taxon>Menispermoideae</taxon>
        <taxon>Cissampelideae</taxon>
        <taxon>Stephania</taxon>
    </lineage>
</organism>
<keyword evidence="1" id="KW-0812">Transmembrane</keyword>
<dbReference type="Proteomes" id="UP001420932">
    <property type="component" value="Unassembled WGS sequence"/>
</dbReference>
<keyword evidence="1" id="KW-0472">Membrane</keyword>
<feature type="transmembrane region" description="Helical" evidence="1">
    <location>
        <begin position="21"/>
        <end position="43"/>
    </location>
</feature>
<dbReference type="AlphaFoldDB" id="A0AAP0JKH4"/>
<dbReference type="EMBL" id="JBBNAF010000006">
    <property type="protein sequence ID" value="KAK9135733.1"/>
    <property type="molecule type" value="Genomic_DNA"/>
</dbReference>
<feature type="transmembrane region" description="Helical" evidence="1">
    <location>
        <begin position="55"/>
        <end position="73"/>
    </location>
</feature>
<evidence type="ECO:0000256" key="1">
    <source>
        <dbReference type="SAM" id="Phobius"/>
    </source>
</evidence>